<keyword evidence="3" id="KW-0347">Helicase</keyword>
<comment type="caution">
    <text evidence="7">The sequence shown here is derived from an EMBL/GenBank/DDBJ whole genome shotgun (WGS) entry which is preliminary data.</text>
</comment>
<dbReference type="GO" id="GO:0004386">
    <property type="term" value="F:helicase activity"/>
    <property type="evidence" value="ECO:0007669"/>
    <property type="project" value="UniProtKB-KW"/>
</dbReference>
<dbReference type="Proteomes" id="UP001187471">
    <property type="component" value="Unassembled WGS sequence"/>
</dbReference>
<dbReference type="InterPro" id="IPR041679">
    <property type="entry name" value="DNA2/NAM7-like_C"/>
</dbReference>
<dbReference type="GO" id="GO:0016787">
    <property type="term" value="F:hydrolase activity"/>
    <property type="evidence" value="ECO:0007669"/>
    <property type="project" value="UniProtKB-KW"/>
</dbReference>
<dbReference type="AlphaFoldDB" id="A0AA88QI16"/>
<keyword evidence="4" id="KW-0067">ATP-binding</keyword>
<dbReference type="InterPro" id="IPR047187">
    <property type="entry name" value="SF1_C_Upf1"/>
</dbReference>
<dbReference type="InterPro" id="IPR027417">
    <property type="entry name" value="P-loop_NTPase"/>
</dbReference>
<protein>
    <submittedName>
        <fullName evidence="7">Uncharacterized protein</fullName>
    </submittedName>
</protein>
<dbReference type="Pfam" id="PF13087">
    <property type="entry name" value="AAA_12"/>
    <property type="match status" value="1"/>
</dbReference>
<dbReference type="CDD" id="cd18808">
    <property type="entry name" value="SF1_C_Upf1"/>
    <property type="match status" value="1"/>
</dbReference>
<dbReference type="Pfam" id="PF13086">
    <property type="entry name" value="AAA_11"/>
    <property type="match status" value="1"/>
</dbReference>
<keyword evidence="1" id="KW-0547">Nucleotide-binding</keyword>
<accession>A0AA88QI16</accession>
<dbReference type="Gene3D" id="3.40.50.300">
    <property type="entry name" value="P-loop containing nucleotide triphosphate hydrolases"/>
    <property type="match status" value="2"/>
</dbReference>
<proteinExistence type="predicted"/>
<dbReference type="FunFam" id="3.40.50.300:FF:000326">
    <property type="entry name" value="P-loop containing nucleoside triphosphate hydrolase"/>
    <property type="match status" value="1"/>
</dbReference>
<evidence type="ECO:0000256" key="3">
    <source>
        <dbReference type="ARBA" id="ARBA00022806"/>
    </source>
</evidence>
<dbReference type="InterPro" id="IPR041677">
    <property type="entry name" value="DNA2/NAM7_AAA_11"/>
</dbReference>
<dbReference type="EMBL" id="JAVXUO010003223">
    <property type="protein sequence ID" value="KAK2965394.1"/>
    <property type="molecule type" value="Genomic_DNA"/>
</dbReference>
<dbReference type="SUPFAM" id="SSF52540">
    <property type="entry name" value="P-loop containing nucleoside triphosphate hydrolases"/>
    <property type="match status" value="1"/>
</dbReference>
<keyword evidence="2" id="KW-0378">Hydrolase</keyword>
<gene>
    <name evidence="7" type="ORF">RJ640_001471</name>
</gene>
<dbReference type="GO" id="GO:0005694">
    <property type="term" value="C:chromosome"/>
    <property type="evidence" value="ECO:0007669"/>
    <property type="project" value="UniProtKB-ARBA"/>
</dbReference>
<evidence type="ECO:0000259" key="6">
    <source>
        <dbReference type="Pfam" id="PF13087"/>
    </source>
</evidence>
<keyword evidence="8" id="KW-1185">Reference proteome</keyword>
<evidence type="ECO:0000313" key="7">
    <source>
        <dbReference type="EMBL" id="KAK2965394.1"/>
    </source>
</evidence>
<reference evidence="7" key="1">
    <citation type="submission" date="2022-12" db="EMBL/GenBank/DDBJ databases">
        <title>Draft genome assemblies for two species of Escallonia (Escalloniales).</title>
        <authorList>
            <person name="Chanderbali A."/>
            <person name="Dervinis C."/>
            <person name="Anghel I."/>
            <person name="Soltis D."/>
            <person name="Soltis P."/>
            <person name="Zapata F."/>
        </authorList>
    </citation>
    <scope>NUCLEOTIDE SEQUENCE</scope>
    <source>
        <strain evidence="7">UCBG92.1500</strain>
        <tissue evidence="7">Leaf</tissue>
    </source>
</reference>
<evidence type="ECO:0000256" key="4">
    <source>
        <dbReference type="ARBA" id="ARBA00022840"/>
    </source>
</evidence>
<feature type="non-terminal residue" evidence="7">
    <location>
        <position position="1"/>
    </location>
</feature>
<evidence type="ECO:0000256" key="1">
    <source>
        <dbReference type="ARBA" id="ARBA00022741"/>
    </source>
</evidence>
<feature type="domain" description="DNA2/NAM7 helicase-like C-terminal" evidence="6">
    <location>
        <begin position="314"/>
        <end position="403"/>
    </location>
</feature>
<sequence length="555" mass="62323">VASRVLQLVKDSYKTGGLSDAPFCCLGDILLFGNVDRTASDIDEIYLDYRVEKLVECFGSPSGWKQSFNSMTKLLQDCVSRNRIFDTGTVCEKQRASEAEVVRGEFKSLALSVKGCVSTLCTHLPMSFILEHNLKTMVSLVALLNAFETLLFRDNLVSSHVNMDSEMIQYSGTECLSVLKTLRHSLEKLNFPNAANKVSIEKLCFQMASSIFCTASSSYRLHTVPMDSIKLLVIDEAAQLKECESLIPLQITAIKHAILIGDECQLSATISSKVSEEAGFGRSLFERLSLLNHPKHLLNTQYRMHPSITAEASKQKISIGLVSPYSAQVAAIEQKLGRKYENHDSFRVKVRSIDGYQGGEQDIIILSTVRSNRRGSIGFTSSPRRINVALTRARHCLWILGNERTLTNSGCIWDELVLDAKHRQCFYDADEDSELAKIIMDVKKELNQLDDLLNGDSTLFKCARWKLLFSDNFRKSFSKLRSSETKYLVLLLLSKLSNGWRPKRSSCESPFDILKQFKVGDLYIISSTDLVKESWYISSLEGLGYPAFPRSSKVD</sequence>
<name>A0AA88QI16_9ASTE</name>
<feature type="domain" description="DNA2/NAM7 helicase helicase" evidence="5">
    <location>
        <begin position="172"/>
        <end position="273"/>
    </location>
</feature>
<evidence type="ECO:0000256" key="2">
    <source>
        <dbReference type="ARBA" id="ARBA00022801"/>
    </source>
</evidence>
<dbReference type="PANTHER" id="PTHR10887">
    <property type="entry name" value="DNA2/NAM7 HELICASE FAMILY"/>
    <property type="match status" value="1"/>
</dbReference>
<dbReference type="GO" id="GO:0005524">
    <property type="term" value="F:ATP binding"/>
    <property type="evidence" value="ECO:0007669"/>
    <property type="project" value="UniProtKB-KW"/>
</dbReference>
<dbReference type="PANTHER" id="PTHR10887:SF515">
    <property type="entry name" value="P-LOOP CONTAINING NUCLEOSIDE TRIPHOSPHATE HYDROLASES SUPERFAMILY PROTEIN"/>
    <property type="match status" value="1"/>
</dbReference>
<evidence type="ECO:0000259" key="5">
    <source>
        <dbReference type="Pfam" id="PF13086"/>
    </source>
</evidence>
<dbReference type="InterPro" id="IPR045055">
    <property type="entry name" value="DNA2/NAM7-like"/>
</dbReference>
<evidence type="ECO:0000313" key="8">
    <source>
        <dbReference type="Proteomes" id="UP001187471"/>
    </source>
</evidence>
<organism evidence="7 8">
    <name type="scientific">Escallonia rubra</name>
    <dbReference type="NCBI Taxonomy" id="112253"/>
    <lineage>
        <taxon>Eukaryota</taxon>
        <taxon>Viridiplantae</taxon>
        <taxon>Streptophyta</taxon>
        <taxon>Embryophyta</taxon>
        <taxon>Tracheophyta</taxon>
        <taxon>Spermatophyta</taxon>
        <taxon>Magnoliopsida</taxon>
        <taxon>eudicotyledons</taxon>
        <taxon>Gunneridae</taxon>
        <taxon>Pentapetalae</taxon>
        <taxon>asterids</taxon>
        <taxon>campanulids</taxon>
        <taxon>Escalloniales</taxon>
        <taxon>Escalloniaceae</taxon>
        <taxon>Escallonia</taxon>
    </lineage>
</organism>